<sequence>MYNLKTVQSSSHPAYTLFSVAWAYSLALGNHIFYLGNSSFATCAALNCLLPAINSFDRPLKT</sequence>
<proteinExistence type="predicted"/>
<dbReference type="EMBL" id="MU157833">
    <property type="protein sequence ID" value="KAF9531836.1"/>
    <property type="molecule type" value="Genomic_DNA"/>
</dbReference>
<evidence type="ECO:0000313" key="2">
    <source>
        <dbReference type="EMBL" id="KAF9531836.1"/>
    </source>
</evidence>
<keyword evidence="1" id="KW-0812">Transmembrane</keyword>
<reference evidence="2" key="1">
    <citation type="submission" date="2020-11" db="EMBL/GenBank/DDBJ databases">
        <authorList>
            <consortium name="DOE Joint Genome Institute"/>
            <person name="Ahrendt S."/>
            <person name="Riley R."/>
            <person name="Andreopoulos W."/>
            <person name="Labutti K."/>
            <person name="Pangilinan J."/>
            <person name="Ruiz-Duenas F.J."/>
            <person name="Barrasa J.M."/>
            <person name="Sanchez-Garcia M."/>
            <person name="Camarero S."/>
            <person name="Miyauchi S."/>
            <person name="Serrano A."/>
            <person name="Linde D."/>
            <person name="Babiker R."/>
            <person name="Drula E."/>
            <person name="Ayuso-Fernandez I."/>
            <person name="Pacheco R."/>
            <person name="Padilla G."/>
            <person name="Ferreira P."/>
            <person name="Barriuso J."/>
            <person name="Kellner H."/>
            <person name="Castanera R."/>
            <person name="Alfaro M."/>
            <person name="Ramirez L."/>
            <person name="Pisabarro A.G."/>
            <person name="Kuo A."/>
            <person name="Tritt A."/>
            <person name="Lipzen A."/>
            <person name="He G."/>
            <person name="Yan M."/>
            <person name="Ng V."/>
            <person name="Cullen D."/>
            <person name="Martin F."/>
            <person name="Rosso M.-N."/>
            <person name="Henrissat B."/>
            <person name="Hibbett D."/>
            <person name="Martinez A.T."/>
            <person name="Grigoriev I.V."/>
        </authorList>
    </citation>
    <scope>NUCLEOTIDE SEQUENCE</scope>
    <source>
        <strain evidence="2">CBS 506.95</strain>
    </source>
</reference>
<accession>A0A9P6EL78</accession>
<keyword evidence="1" id="KW-0472">Membrane</keyword>
<name>A0A9P6EL78_9AGAR</name>
<keyword evidence="3" id="KW-1185">Reference proteome</keyword>
<keyword evidence="1" id="KW-1133">Transmembrane helix</keyword>
<dbReference type="Proteomes" id="UP000807306">
    <property type="component" value="Unassembled WGS sequence"/>
</dbReference>
<dbReference type="AlphaFoldDB" id="A0A9P6EL78"/>
<feature type="transmembrane region" description="Helical" evidence="1">
    <location>
        <begin position="12"/>
        <end position="33"/>
    </location>
</feature>
<organism evidence="2 3">
    <name type="scientific">Crepidotus variabilis</name>
    <dbReference type="NCBI Taxonomy" id="179855"/>
    <lineage>
        <taxon>Eukaryota</taxon>
        <taxon>Fungi</taxon>
        <taxon>Dikarya</taxon>
        <taxon>Basidiomycota</taxon>
        <taxon>Agaricomycotina</taxon>
        <taxon>Agaricomycetes</taxon>
        <taxon>Agaricomycetidae</taxon>
        <taxon>Agaricales</taxon>
        <taxon>Agaricineae</taxon>
        <taxon>Crepidotaceae</taxon>
        <taxon>Crepidotus</taxon>
    </lineage>
</organism>
<protein>
    <submittedName>
        <fullName evidence="2">Uncharacterized protein</fullName>
    </submittedName>
</protein>
<evidence type="ECO:0000256" key="1">
    <source>
        <dbReference type="SAM" id="Phobius"/>
    </source>
</evidence>
<gene>
    <name evidence="2" type="ORF">CPB83DRAFT_847908</name>
</gene>
<comment type="caution">
    <text evidence="2">The sequence shown here is derived from an EMBL/GenBank/DDBJ whole genome shotgun (WGS) entry which is preliminary data.</text>
</comment>
<evidence type="ECO:0000313" key="3">
    <source>
        <dbReference type="Proteomes" id="UP000807306"/>
    </source>
</evidence>